<protein>
    <submittedName>
        <fullName evidence="2">Uncharacterized protein</fullName>
    </submittedName>
</protein>
<dbReference type="AlphaFoldDB" id="A0A4R0J578"/>
<proteinExistence type="predicted"/>
<dbReference type="Proteomes" id="UP000294225">
    <property type="component" value="Unassembled WGS sequence"/>
</dbReference>
<sequence length="92" mass="9883">MADGAATRAPHPSAPRPHPTTSAAPRRTRSARTPPPRDSRHRRTRGSVRSPAAARPTPPHGDPRRPTPPPTPAPQPDSRSGRTPTPRTAHPR</sequence>
<accession>A0A4R0J578</accession>
<feature type="region of interest" description="Disordered" evidence="1">
    <location>
        <begin position="1"/>
        <end position="92"/>
    </location>
</feature>
<organism evidence="2 3">
    <name type="scientific">Kribbella speibonae</name>
    <dbReference type="NCBI Taxonomy" id="1572660"/>
    <lineage>
        <taxon>Bacteria</taxon>
        <taxon>Bacillati</taxon>
        <taxon>Actinomycetota</taxon>
        <taxon>Actinomycetes</taxon>
        <taxon>Propionibacteriales</taxon>
        <taxon>Kribbellaceae</taxon>
        <taxon>Kribbella</taxon>
    </lineage>
</organism>
<reference evidence="2 3" key="1">
    <citation type="submission" date="2019-02" db="EMBL/GenBank/DDBJ databases">
        <title>Kribbella capetownensis sp. nov. and Kribbella speibonae sp. nov., isolated from soil.</title>
        <authorList>
            <person name="Curtis S.M."/>
            <person name="Norton I."/>
            <person name="Everest G.J."/>
            <person name="Meyers P.R."/>
        </authorList>
    </citation>
    <scope>NUCLEOTIDE SEQUENCE [LARGE SCALE GENOMIC DNA]</scope>
    <source>
        <strain evidence="2 3">YM55</strain>
    </source>
</reference>
<evidence type="ECO:0000313" key="2">
    <source>
        <dbReference type="EMBL" id="TCC40907.1"/>
    </source>
</evidence>
<evidence type="ECO:0000313" key="3">
    <source>
        <dbReference type="Proteomes" id="UP000294225"/>
    </source>
</evidence>
<comment type="caution">
    <text evidence="2">The sequence shown here is derived from an EMBL/GenBank/DDBJ whole genome shotgun (WGS) entry which is preliminary data.</text>
</comment>
<evidence type="ECO:0000256" key="1">
    <source>
        <dbReference type="SAM" id="MobiDB-lite"/>
    </source>
</evidence>
<dbReference type="EMBL" id="SJKC01000001">
    <property type="protein sequence ID" value="TCC40907.1"/>
    <property type="molecule type" value="Genomic_DNA"/>
</dbReference>
<name>A0A4R0J578_9ACTN</name>
<feature type="compositionally biased region" description="Polar residues" evidence="1">
    <location>
        <begin position="77"/>
        <end position="86"/>
    </location>
</feature>
<feature type="compositionally biased region" description="Pro residues" evidence="1">
    <location>
        <begin position="56"/>
        <end position="75"/>
    </location>
</feature>
<feature type="compositionally biased region" description="Low complexity" evidence="1">
    <location>
        <begin position="1"/>
        <end position="11"/>
    </location>
</feature>
<gene>
    <name evidence="2" type="ORF">E0H92_04285</name>
</gene>